<evidence type="ECO:0000256" key="4">
    <source>
        <dbReference type="ARBA" id="ARBA00023186"/>
    </source>
</evidence>
<dbReference type="OrthoDB" id="2353131at2"/>
<keyword evidence="4" id="KW-0143">Chaperone</keyword>
<sequence>MSNVQKYYIETVQLLSFLKNENGCLLGRDERIEFINSCIASRQDLIEQIKPPYSKDEMEIGKKTIELEKELQALLRLEKQSIQKDLTSFTQHKKSRNKYINPYKSLNFDGMFYDKRK</sequence>
<keyword evidence="8" id="KW-0966">Cell projection</keyword>
<keyword evidence="2" id="KW-0963">Cytoplasm</keyword>
<proteinExistence type="inferred from homology"/>
<evidence type="ECO:0000256" key="7">
    <source>
        <dbReference type="ARBA" id="ARBA00093797"/>
    </source>
</evidence>
<keyword evidence="8" id="KW-0969">Cilium</keyword>
<evidence type="ECO:0000313" key="9">
    <source>
        <dbReference type="Proteomes" id="UP000219546"/>
    </source>
</evidence>
<comment type="similarity">
    <text evidence="6">Belongs to the bacillales FliT family.</text>
</comment>
<evidence type="ECO:0000256" key="6">
    <source>
        <dbReference type="ARBA" id="ARBA00093785"/>
    </source>
</evidence>
<organism evidence="8 9">
    <name type="scientific">Bacillus oleivorans</name>
    <dbReference type="NCBI Taxonomy" id="1448271"/>
    <lineage>
        <taxon>Bacteria</taxon>
        <taxon>Bacillati</taxon>
        <taxon>Bacillota</taxon>
        <taxon>Bacilli</taxon>
        <taxon>Bacillales</taxon>
        <taxon>Bacillaceae</taxon>
        <taxon>Bacillus</taxon>
    </lineage>
</organism>
<evidence type="ECO:0000313" key="8">
    <source>
        <dbReference type="EMBL" id="SNX72862.1"/>
    </source>
</evidence>
<comment type="function">
    <text evidence="5">May act as an export chaperone for the filament capping protein FliD.</text>
</comment>
<evidence type="ECO:0000256" key="1">
    <source>
        <dbReference type="ARBA" id="ARBA00004514"/>
    </source>
</evidence>
<evidence type="ECO:0000256" key="3">
    <source>
        <dbReference type="ARBA" id="ARBA00022795"/>
    </source>
</evidence>
<dbReference type="Proteomes" id="UP000219546">
    <property type="component" value="Unassembled WGS sequence"/>
</dbReference>
<keyword evidence="8" id="KW-0282">Flagellum</keyword>
<evidence type="ECO:0000256" key="2">
    <source>
        <dbReference type="ARBA" id="ARBA00022490"/>
    </source>
</evidence>
<keyword evidence="3" id="KW-1005">Bacterial flagellum biogenesis</keyword>
<dbReference type="InterPro" id="IPR008622">
    <property type="entry name" value="FliT"/>
</dbReference>
<protein>
    <recommendedName>
        <fullName evidence="7">Flagellar protein FliT</fullName>
    </recommendedName>
</protein>
<dbReference type="RefSeq" id="WP_097159384.1">
    <property type="nucleotide sequence ID" value="NZ_JBEPMQ010000005.1"/>
</dbReference>
<accession>A0A285CZ93</accession>
<reference evidence="8 9" key="1">
    <citation type="submission" date="2017-08" db="EMBL/GenBank/DDBJ databases">
        <authorList>
            <person name="de Groot N.N."/>
        </authorList>
    </citation>
    <scope>NUCLEOTIDE SEQUENCE [LARGE SCALE GENOMIC DNA]</scope>
    <source>
        <strain evidence="8 9">JC228</strain>
    </source>
</reference>
<dbReference type="EMBL" id="OAOP01000006">
    <property type="protein sequence ID" value="SNX72862.1"/>
    <property type="molecule type" value="Genomic_DNA"/>
</dbReference>
<gene>
    <name evidence="8" type="ORF">SAMN05877753_106231</name>
</gene>
<dbReference type="AlphaFoldDB" id="A0A285CZ93"/>
<evidence type="ECO:0000256" key="5">
    <source>
        <dbReference type="ARBA" id="ARBA00093765"/>
    </source>
</evidence>
<comment type="subcellular location">
    <subcellularLocation>
        <location evidence="1">Cytoplasm</location>
        <location evidence="1">Cytosol</location>
    </subcellularLocation>
</comment>
<keyword evidence="9" id="KW-1185">Reference proteome</keyword>
<dbReference type="Pfam" id="PF05400">
    <property type="entry name" value="FliT"/>
    <property type="match status" value="1"/>
</dbReference>
<name>A0A285CZ93_9BACI</name>